<dbReference type="Gene3D" id="3.30.1490.130">
    <property type="entry name" value="D-aminoacylase. Domain 3"/>
    <property type="match status" value="1"/>
</dbReference>
<accession>A0A1I1V9L7</accession>
<dbReference type="PANTHER" id="PTHR11647:SF1">
    <property type="entry name" value="COLLAPSIN RESPONSE MEDIATOR PROTEIN"/>
    <property type="match status" value="1"/>
</dbReference>
<dbReference type="EMBL" id="FNVB01000002">
    <property type="protein sequence ID" value="SEG03076.1"/>
    <property type="molecule type" value="Genomic_DNA"/>
</dbReference>
<evidence type="ECO:0000313" key="3">
    <source>
        <dbReference type="EMBL" id="SFD79751.1"/>
    </source>
</evidence>
<dbReference type="Gene3D" id="3.20.20.140">
    <property type="entry name" value="Metal-dependent hydrolases"/>
    <property type="match status" value="1"/>
</dbReference>
<dbReference type="SUPFAM" id="SSF51338">
    <property type="entry name" value="Composite domain of metallo-dependent hydrolases"/>
    <property type="match status" value="1"/>
</dbReference>
<gene>
    <name evidence="2" type="ORF">SAMN02982929_01308</name>
    <name evidence="3" type="ORF">SAMN05216506_106284</name>
</gene>
<dbReference type="EMBL" id="FOME01000006">
    <property type="protein sequence ID" value="SFD79751.1"/>
    <property type="molecule type" value="Genomic_DNA"/>
</dbReference>
<name>A0A1H5WVD2_9PSEU</name>
<reference evidence="4 5" key="2">
    <citation type="submission" date="2016-10" db="EMBL/GenBank/DDBJ databases">
        <authorList>
            <person name="Varghese N."/>
            <person name="Submissions S."/>
        </authorList>
    </citation>
    <scope>NUCLEOTIDE SEQUENCE [LARGE SCALE GENOMIC DNA]</scope>
    <source>
        <strain evidence="5">ATCC 20501</strain>
        <strain evidence="3 4">CGMCC 4.3529</strain>
    </source>
</reference>
<dbReference type="Gene3D" id="2.30.40.10">
    <property type="entry name" value="Urease, subunit C, domain 1"/>
    <property type="match status" value="1"/>
</dbReference>
<dbReference type="CDD" id="cd01297">
    <property type="entry name" value="D-aminoacylase"/>
    <property type="match status" value="1"/>
</dbReference>
<dbReference type="InterPro" id="IPR013108">
    <property type="entry name" value="Amidohydro_3"/>
</dbReference>
<dbReference type="Proteomes" id="UP000236729">
    <property type="component" value="Unassembled WGS sequence"/>
</dbReference>
<dbReference type="InterPro" id="IPR032466">
    <property type="entry name" value="Metal_Hydrolase"/>
</dbReference>
<dbReference type="GO" id="GO:0016811">
    <property type="term" value="F:hydrolase activity, acting on carbon-nitrogen (but not peptide) bonds, in linear amides"/>
    <property type="evidence" value="ECO:0007669"/>
    <property type="project" value="InterPro"/>
</dbReference>
<dbReference type="AlphaFoldDB" id="A0A1H5WVD2"/>
<dbReference type="PANTHER" id="PTHR11647">
    <property type="entry name" value="HYDRANTOINASE/DIHYDROPYRIMIDINASE FAMILY MEMBER"/>
    <property type="match status" value="1"/>
</dbReference>
<protein>
    <submittedName>
        <fullName evidence="2">Dihydroorotase</fullName>
    </submittedName>
    <submittedName>
        <fullName evidence="3">N-acyl-D-amino-acid deacylase</fullName>
    </submittedName>
</protein>
<evidence type="ECO:0000313" key="5">
    <source>
        <dbReference type="Proteomes" id="UP000236729"/>
    </source>
</evidence>
<dbReference type="InterPro" id="IPR050378">
    <property type="entry name" value="Metallo-dep_Hydrolases_sf"/>
</dbReference>
<proteinExistence type="predicted"/>
<feature type="domain" description="Amidohydrolase 3" evidence="1">
    <location>
        <begin position="50"/>
        <end position="479"/>
    </location>
</feature>
<dbReference type="Pfam" id="PF07969">
    <property type="entry name" value="Amidohydro_3"/>
    <property type="match status" value="1"/>
</dbReference>
<dbReference type="Proteomes" id="UP000199690">
    <property type="component" value="Unassembled WGS sequence"/>
</dbReference>
<dbReference type="SMR" id="A0A1H5WVD2"/>
<accession>A0A1H5WVD2</accession>
<dbReference type="InterPro" id="IPR011059">
    <property type="entry name" value="Metal-dep_hydrolase_composite"/>
</dbReference>
<keyword evidence="4" id="KW-1185">Reference proteome</keyword>
<evidence type="ECO:0000313" key="2">
    <source>
        <dbReference type="EMBL" id="SEG03076.1"/>
    </source>
</evidence>
<dbReference type="RefSeq" id="WP_093353549.1">
    <property type="nucleotide sequence ID" value="NZ_FNVB01000002.1"/>
</dbReference>
<organism evidence="2 5">
    <name type="scientific">Saccharopolyspora kobensis</name>
    <dbReference type="NCBI Taxonomy" id="146035"/>
    <lineage>
        <taxon>Bacteria</taxon>
        <taxon>Bacillati</taxon>
        <taxon>Actinomycetota</taxon>
        <taxon>Actinomycetes</taxon>
        <taxon>Pseudonocardiales</taxon>
        <taxon>Pseudonocardiaceae</taxon>
        <taxon>Saccharopolyspora</taxon>
    </lineage>
</organism>
<evidence type="ECO:0000259" key="1">
    <source>
        <dbReference type="Pfam" id="PF07969"/>
    </source>
</evidence>
<sequence>MTRTELLLTGAQLADGTATPLRPAEVLLRDDRIAAVENPGTLPPDIPRRDLTGLVLAPGFIDVHSHADNAPLLPAHDTTKIHQGITTEIVGNCGFSLAPRSHDHHDTLSTFLQRLFPPLEITWTGFHDLFAATDAAGYVTNYCPLVGHGTLRIAATGMTDAAPDDHARRTMRNALDEGMTAGAFGLSSGLIYPPAVFATTDELTDLATVLGGTGHYVTHMRNEGDALLESIGEALRIGAVAGRTHISHLKVTGPRNWGTMRSALDELNRARHRGQQVHQDVYPYTASSTMLTAVLPAHYLTGSPDDILARLTRPGGRDELATAINATTRWDRILIATTASHRHEGRTLAEIAEATGAEPVDALIEVLVAERLRAAMIHFSMHEDDLELAMADPHTAIGSDGLPPGTGGKPHPRLTGTFPRVLGRYTRDRQVLTLPDAVHRMTWLPAQIFGIPDRGLIAPGKIADLVAFDPRTVEDRGDYAEPMQQPAGITWVCQRGRTVVEDGRYLGHRNGIRLTPRA</sequence>
<dbReference type="SUPFAM" id="SSF51556">
    <property type="entry name" value="Metallo-dependent hydrolases"/>
    <property type="match status" value="1"/>
</dbReference>
<reference evidence="2" key="1">
    <citation type="submission" date="2016-10" db="EMBL/GenBank/DDBJ databases">
        <authorList>
            <person name="de Groot N.N."/>
        </authorList>
    </citation>
    <scope>NUCLEOTIDE SEQUENCE [LARGE SCALE GENOMIC DNA]</scope>
    <source>
        <strain evidence="2">ATCC 20501</strain>
    </source>
</reference>
<evidence type="ECO:0000313" key="4">
    <source>
        <dbReference type="Proteomes" id="UP000199690"/>
    </source>
</evidence>
<dbReference type="InterPro" id="IPR023100">
    <property type="entry name" value="D-aminoacylase_insert_dom_sf"/>
</dbReference>